<keyword evidence="3" id="KW-1185">Reference proteome</keyword>
<dbReference type="SMART" id="SM00850">
    <property type="entry name" value="LytTR"/>
    <property type="match status" value="1"/>
</dbReference>
<reference evidence="2 3" key="1">
    <citation type="submission" date="2018-10" db="EMBL/GenBank/DDBJ databases">
        <title>Genome Sequence of Cohnella sp.</title>
        <authorList>
            <person name="Srinivasan S."/>
            <person name="Kim M.K."/>
        </authorList>
    </citation>
    <scope>NUCLEOTIDE SEQUENCE [LARGE SCALE GENOMIC DNA]</scope>
    <source>
        <strain evidence="2 3">18JY8-7</strain>
    </source>
</reference>
<dbReference type="Gene3D" id="2.40.50.1020">
    <property type="entry name" value="LytTr DNA-binding domain"/>
    <property type="match status" value="1"/>
</dbReference>
<dbReference type="Proteomes" id="UP000269097">
    <property type="component" value="Chromosome"/>
</dbReference>
<dbReference type="Pfam" id="PF04397">
    <property type="entry name" value="LytTR"/>
    <property type="match status" value="1"/>
</dbReference>
<dbReference type="KEGG" id="coh:EAV92_21515"/>
<gene>
    <name evidence="2" type="ORF">EAV92_21515</name>
</gene>
<name>A0A3G3K310_9BACL</name>
<accession>A0A3G3K310</accession>
<dbReference type="GO" id="GO:0003677">
    <property type="term" value="F:DNA binding"/>
    <property type="evidence" value="ECO:0007669"/>
    <property type="project" value="InterPro"/>
</dbReference>
<proteinExistence type="predicted"/>
<evidence type="ECO:0000313" key="2">
    <source>
        <dbReference type="EMBL" id="AYQ74904.1"/>
    </source>
</evidence>
<dbReference type="AlphaFoldDB" id="A0A3G3K310"/>
<sequence>MFFALLLPMGIKFMYNCDVQVAFLFGMSHTNIIPALNESYSWIPLRERTMTLLLIDSKGKLRLMNVQDILYLQTSGFGGLDFYAFDERFKPLTSLQNWFTLLQNEGFMQLDRGTIVNVKKISSYDPNLRVVVVPTHEGNILIPFTENIQRELVSRLYSLIE</sequence>
<dbReference type="EMBL" id="CP033433">
    <property type="protein sequence ID" value="AYQ74904.1"/>
    <property type="molecule type" value="Genomic_DNA"/>
</dbReference>
<organism evidence="2 3">
    <name type="scientific">Cohnella candidum</name>
    <dbReference type="NCBI Taxonomy" id="2674991"/>
    <lineage>
        <taxon>Bacteria</taxon>
        <taxon>Bacillati</taxon>
        <taxon>Bacillota</taxon>
        <taxon>Bacilli</taxon>
        <taxon>Bacillales</taxon>
        <taxon>Paenibacillaceae</taxon>
        <taxon>Cohnella</taxon>
    </lineage>
</organism>
<evidence type="ECO:0000259" key="1">
    <source>
        <dbReference type="SMART" id="SM00850"/>
    </source>
</evidence>
<feature type="domain" description="HTH LytTR-type" evidence="1">
    <location>
        <begin position="59"/>
        <end position="157"/>
    </location>
</feature>
<evidence type="ECO:0000313" key="3">
    <source>
        <dbReference type="Proteomes" id="UP000269097"/>
    </source>
</evidence>
<dbReference type="InterPro" id="IPR007492">
    <property type="entry name" value="LytTR_DNA-bd_dom"/>
</dbReference>
<protein>
    <submittedName>
        <fullName evidence="2">LytTR family transcriptional regulator</fullName>
    </submittedName>
</protein>